<reference evidence="1" key="1">
    <citation type="submission" date="2023-05" db="EMBL/GenBank/DDBJ databases">
        <title>Nepenthes gracilis genome sequencing.</title>
        <authorList>
            <person name="Fukushima K."/>
        </authorList>
    </citation>
    <scope>NUCLEOTIDE SEQUENCE</scope>
    <source>
        <strain evidence="1">SING2019-196</strain>
    </source>
</reference>
<evidence type="ECO:0000313" key="1">
    <source>
        <dbReference type="EMBL" id="GMH14674.1"/>
    </source>
</evidence>
<protein>
    <submittedName>
        <fullName evidence="1">Uncharacterized protein</fullName>
    </submittedName>
</protein>
<gene>
    <name evidence="1" type="ORF">Nepgr_016515</name>
</gene>
<name>A0AAD3SPW1_NEPGR</name>
<proteinExistence type="predicted"/>
<sequence>MLFISMAKDPYGNIAPTIKLMKTFDLKTVERGGWLTRAPKESKRHESCRTYDKSLGSRDGVFSSINNTFRFHCFRHFNQVIDIVESHRQWMK</sequence>
<accession>A0AAD3SPW1</accession>
<comment type="caution">
    <text evidence="1">The sequence shown here is derived from an EMBL/GenBank/DDBJ whole genome shotgun (WGS) entry which is preliminary data.</text>
</comment>
<organism evidence="1 2">
    <name type="scientific">Nepenthes gracilis</name>
    <name type="common">Slender pitcher plant</name>
    <dbReference type="NCBI Taxonomy" id="150966"/>
    <lineage>
        <taxon>Eukaryota</taxon>
        <taxon>Viridiplantae</taxon>
        <taxon>Streptophyta</taxon>
        <taxon>Embryophyta</taxon>
        <taxon>Tracheophyta</taxon>
        <taxon>Spermatophyta</taxon>
        <taxon>Magnoliopsida</taxon>
        <taxon>eudicotyledons</taxon>
        <taxon>Gunneridae</taxon>
        <taxon>Pentapetalae</taxon>
        <taxon>Caryophyllales</taxon>
        <taxon>Nepenthaceae</taxon>
        <taxon>Nepenthes</taxon>
    </lineage>
</organism>
<evidence type="ECO:0000313" key="2">
    <source>
        <dbReference type="Proteomes" id="UP001279734"/>
    </source>
</evidence>
<keyword evidence="2" id="KW-1185">Reference proteome</keyword>
<dbReference type="AlphaFoldDB" id="A0AAD3SPW1"/>
<dbReference type="EMBL" id="BSYO01000014">
    <property type="protein sequence ID" value="GMH14674.1"/>
    <property type="molecule type" value="Genomic_DNA"/>
</dbReference>
<dbReference type="Proteomes" id="UP001279734">
    <property type="component" value="Unassembled WGS sequence"/>
</dbReference>